<reference evidence="2 3" key="1">
    <citation type="submission" date="2019-06" db="EMBL/GenBank/DDBJ databases">
        <title>Sorghum-associated microbial communities from plants grown in Nebraska, USA.</title>
        <authorList>
            <person name="Schachtman D."/>
        </authorList>
    </citation>
    <scope>NUCLEOTIDE SEQUENCE [LARGE SCALE GENOMIC DNA]</scope>
    <source>
        <strain evidence="2 3">1209</strain>
    </source>
</reference>
<keyword evidence="3" id="KW-1185">Reference proteome</keyword>
<accession>A0A561PNF0</accession>
<feature type="transmembrane region" description="Helical" evidence="1">
    <location>
        <begin position="40"/>
        <end position="65"/>
    </location>
</feature>
<keyword evidence="1" id="KW-0812">Transmembrane</keyword>
<sequence length="93" mass="10776">MHWIRFLLKFAFICNLCFLISEILRITTYSHSLDTLVNHVLVLGVGIAFPLNGILCILTAVLLLLKKIQWKTLPPWVYLCNIAIFIFQLIVNY</sequence>
<comment type="caution">
    <text evidence="2">The sequence shown here is derived from an EMBL/GenBank/DDBJ whole genome shotgun (WGS) entry which is preliminary data.</text>
</comment>
<evidence type="ECO:0000313" key="2">
    <source>
        <dbReference type="EMBL" id="TWF39642.1"/>
    </source>
</evidence>
<keyword evidence="1" id="KW-1133">Transmembrane helix</keyword>
<proteinExistence type="predicted"/>
<organism evidence="2 3">
    <name type="scientific">Chitinophaga polysaccharea</name>
    <dbReference type="NCBI Taxonomy" id="1293035"/>
    <lineage>
        <taxon>Bacteria</taxon>
        <taxon>Pseudomonadati</taxon>
        <taxon>Bacteroidota</taxon>
        <taxon>Chitinophagia</taxon>
        <taxon>Chitinophagales</taxon>
        <taxon>Chitinophagaceae</taxon>
        <taxon>Chitinophaga</taxon>
    </lineage>
</organism>
<evidence type="ECO:0000256" key="1">
    <source>
        <dbReference type="SAM" id="Phobius"/>
    </source>
</evidence>
<dbReference type="EMBL" id="VIWO01000005">
    <property type="protein sequence ID" value="TWF39642.1"/>
    <property type="molecule type" value="Genomic_DNA"/>
</dbReference>
<keyword evidence="1" id="KW-0472">Membrane</keyword>
<protein>
    <submittedName>
        <fullName evidence="2">Uncharacterized protein</fullName>
    </submittedName>
</protein>
<name>A0A561PNF0_9BACT</name>
<feature type="transmembrane region" description="Helical" evidence="1">
    <location>
        <begin position="72"/>
        <end position="91"/>
    </location>
</feature>
<dbReference type="Proteomes" id="UP000320811">
    <property type="component" value="Unassembled WGS sequence"/>
</dbReference>
<dbReference type="AlphaFoldDB" id="A0A561PNF0"/>
<gene>
    <name evidence="2" type="ORF">FHW36_10581</name>
</gene>
<evidence type="ECO:0000313" key="3">
    <source>
        <dbReference type="Proteomes" id="UP000320811"/>
    </source>
</evidence>
<feature type="transmembrane region" description="Helical" evidence="1">
    <location>
        <begin position="7"/>
        <end position="28"/>
    </location>
</feature>